<gene>
    <name evidence="3" type="ORF">VBRA1451_LOCUS24884</name>
</gene>
<keyword evidence="1" id="KW-0479">Metal-binding</keyword>
<reference evidence="3" key="1">
    <citation type="submission" date="2021-01" db="EMBL/GenBank/DDBJ databases">
        <authorList>
            <person name="Corre E."/>
            <person name="Pelletier E."/>
            <person name="Niang G."/>
            <person name="Scheremetjew M."/>
            <person name="Finn R."/>
            <person name="Kale V."/>
            <person name="Holt S."/>
            <person name="Cochrane G."/>
            <person name="Meng A."/>
            <person name="Brown T."/>
            <person name="Cohen L."/>
        </authorList>
    </citation>
    <scope>NUCLEOTIDE SEQUENCE</scope>
    <source>
        <strain evidence="3">CCMP3346</strain>
    </source>
</reference>
<dbReference type="Gene3D" id="3.30.40.10">
    <property type="entry name" value="Zinc/RING finger domain, C3HC4 (zinc finger)"/>
    <property type="match status" value="1"/>
</dbReference>
<keyword evidence="1" id="KW-0863">Zinc-finger</keyword>
<evidence type="ECO:0000313" key="3">
    <source>
        <dbReference type="EMBL" id="CAD9069802.1"/>
    </source>
</evidence>
<sequence>MSDCVKPRVCVCVCVSISLTLEHCSSLSSVTAVMKLSGQIDEEVTRLNAVRNAAMKRIADLHREAERKAEVAREHMAEGKLECVICWKAAKTHAFIPCGHRELCANCVPKMLAEQGDSRRCPTCRQPFTDIKRIFIT</sequence>
<dbReference type="PANTHER" id="PTHR14879">
    <property type="entry name" value="CASPASE REGULATOR, RING FINGER DOMAIN-CONTAINING"/>
    <property type="match status" value="1"/>
</dbReference>
<dbReference type="InterPro" id="IPR051728">
    <property type="entry name" value="RING-FYVE_E3_ubiquitin-ligase"/>
</dbReference>
<keyword evidence="1" id="KW-0862">Zinc</keyword>
<dbReference type="InterPro" id="IPR001841">
    <property type="entry name" value="Znf_RING"/>
</dbReference>
<dbReference type="AlphaFoldDB" id="A0A7S1PAX3"/>
<organism evidence="3">
    <name type="scientific">Vitrella brassicaformis</name>
    <dbReference type="NCBI Taxonomy" id="1169539"/>
    <lineage>
        <taxon>Eukaryota</taxon>
        <taxon>Sar</taxon>
        <taxon>Alveolata</taxon>
        <taxon>Colpodellida</taxon>
        <taxon>Vitrellaceae</taxon>
        <taxon>Vitrella</taxon>
    </lineage>
</organism>
<accession>A0A7S1PAX3</accession>
<dbReference type="PANTHER" id="PTHR14879:SF5">
    <property type="entry name" value="RING-TYPE DOMAIN-CONTAINING PROTEIN"/>
    <property type="match status" value="1"/>
</dbReference>
<dbReference type="PROSITE" id="PS50089">
    <property type="entry name" value="ZF_RING_2"/>
    <property type="match status" value="1"/>
</dbReference>
<protein>
    <recommendedName>
        <fullName evidence="2">RING-type domain-containing protein</fullName>
    </recommendedName>
</protein>
<dbReference type="Pfam" id="PF13920">
    <property type="entry name" value="zf-C3HC4_3"/>
    <property type="match status" value="1"/>
</dbReference>
<dbReference type="GO" id="GO:0008270">
    <property type="term" value="F:zinc ion binding"/>
    <property type="evidence" value="ECO:0007669"/>
    <property type="project" value="UniProtKB-KW"/>
</dbReference>
<dbReference type="SUPFAM" id="SSF57850">
    <property type="entry name" value="RING/U-box"/>
    <property type="match status" value="1"/>
</dbReference>
<evidence type="ECO:0000259" key="2">
    <source>
        <dbReference type="PROSITE" id="PS50089"/>
    </source>
</evidence>
<dbReference type="EMBL" id="HBGB01042268">
    <property type="protein sequence ID" value="CAD9069802.1"/>
    <property type="molecule type" value="Transcribed_RNA"/>
</dbReference>
<name>A0A7S1PAX3_9ALVE</name>
<proteinExistence type="predicted"/>
<feature type="domain" description="RING-type" evidence="2">
    <location>
        <begin position="83"/>
        <end position="125"/>
    </location>
</feature>
<evidence type="ECO:0000256" key="1">
    <source>
        <dbReference type="PROSITE-ProRule" id="PRU00175"/>
    </source>
</evidence>
<dbReference type="InterPro" id="IPR013083">
    <property type="entry name" value="Znf_RING/FYVE/PHD"/>
</dbReference>